<evidence type="ECO:0000256" key="5">
    <source>
        <dbReference type="ARBA" id="ARBA00022898"/>
    </source>
</evidence>
<evidence type="ECO:0000256" key="6">
    <source>
        <dbReference type="PIRSR" id="PIRSR000524-1"/>
    </source>
</evidence>
<evidence type="ECO:0000256" key="3">
    <source>
        <dbReference type="ARBA" id="ARBA00022576"/>
    </source>
</evidence>
<feature type="domain" description="Aminotransferase class V" evidence="8">
    <location>
        <begin position="41"/>
        <end position="351"/>
    </location>
</feature>
<feature type="binding site" evidence="6">
    <location>
        <position position="357"/>
    </location>
    <ligand>
        <name>substrate</name>
    </ligand>
</feature>
<dbReference type="PANTHER" id="PTHR21152">
    <property type="entry name" value="AMINOTRANSFERASE CLASS V"/>
    <property type="match status" value="1"/>
</dbReference>
<dbReference type="InterPro" id="IPR015422">
    <property type="entry name" value="PyrdxlP-dep_Trfase_small"/>
</dbReference>
<evidence type="ECO:0000259" key="8">
    <source>
        <dbReference type="Pfam" id="PF00266"/>
    </source>
</evidence>
<organism evidence="9 10">
    <name type="scientific">Dictyobacter aurantiacus</name>
    <dbReference type="NCBI Taxonomy" id="1936993"/>
    <lineage>
        <taxon>Bacteria</taxon>
        <taxon>Bacillati</taxon>
        <taxon>Chloroflexota</taxon>
        <taxon>Ktedonobacteria</taxon>
        <taxon>Ktedonobacterales</taxon>
        <taxon>Dictyobacteraceae</taxon>
        <taxon>Dictyobacter</taxon>
    </lineage>
</organism>
<keyword evidence="3 9" id="KW-0032">Aminotransferase</keyword>
<dbReference type="GO" id="GO:0008453">
    <property type="term" value="F:alanine-glyoxylate transaminase activity"/>
    <property type="evidence" value="ECO:0007669"/>
    <property type="project" value="TreeGrafter"/>
</dbReference>
<keyword evidence="4 9" id="KW-0808">Transferase</keyword>
<protein>
    <submittedName>
        <fullName evidence="9">Class V aminotransferase</fullName>
    </submittedName>
</protein>
<dbReference type="SUPFAM" id="SSF53383">
    <property type="entry name" value="PLP-dependent transferases"/>
    <property type="match status" value="1"/>
</dbReference>
<keyword evidence="5 7" id="KW-0663">Pyridoxal phosphate</keyword>
<dbReference type="Gene3D" id="3.40.640.10">
    <property type="entry name" value="Type I PLP-dependent aspartate aminotransferase-like (Major domain)"/>
    <property type="match status" value="1"/>
</dbReference>
<gene>
    <name evidence="9" type="ORF">KDAU_39700</name>
</gene>
<feature type="modified residue" description="N6-(pyridoxal phosphate)lysine" evidence="7">
    <location>
        <position position="211"/>
    </location>
</feature>
<dbReference type="AlphaFoldDB" id="A0A401ZIF4"/>
<evidence type="ECO:0000313" key="10">
    <source>
        <dbReference type="Proteomes" id="UP000287224"/>
    </source>
</evidence>
<dbReference type="PIRSF" id="PIRSF000524">
    <property type="entry name" value="SPT"/>
    <property type="match status" value="1"/>
</dbReference>
<comment type="cofactor">
    <cofactor evidence="1 7">
        <name>pyridoxal 5'-phosphate</name>
        <dbReference type="ChEBI" id="CHEBI:597326"/>
    </cofactor>
</comment>
<dbReference type="InterPro" id="IPR015421">
    <property type="entry name" value="PyrdxlP-dep_Trfase_major"/>
</dbReference>
<dbReference type="OrthoDB" id="389074at2"/>
<evidence type="ECO:0000256" key="7">
    <source>
        <dbReference type="PIRSR" id="PIRSR000524-50"/>
    </source>
</evidence>
<evidence type="ECO:0000256" key="4">
    <source>
        <dbReference type="ARBA" id="ARBA00022679"/>
    </source>
</evidence>
<evidence type="ECO:0000256" key="2">
    <source>
        <dbReference type="ARBA" id="ARBA00009236"/>
    </source>
</evidence>
<comment type="caution">
    <text evidence="9">The sequence shown here is derived from an EMBL/GenBank/DDBJ whole genome shotgun (WGS) entry which is preliminary data.</text>
</comment>
<dbReference type="Gene3D" id="3.90.1150.10">
    <property type="entry name" value="Aspartate Aminotransferase, domain 1"/>
    <property type="match status" value="1"/>
</dbReference>
<dbReference type="GO" id="GO:0004760">
    <property type="term" value="F:L-serine-pyruvate transaminase activity"/>
    <property type="evidence" value="ECO:0007669"/>
    <property type="project" value="TreeGrafter"/>
</dbReference>
<accession>A0A401ZIF4</accession>
<dbReference type="PANTHER" id="PTHR21152:SF40">
    <property type="entry name" value="ALANINE--GLYOXYLATE AMINOTRANSFERASE"/>
    <property type="match status" value="1"/>
</dbReference>
<evidence type="ECO:0000256" key="1">
    <source>
        <dbReference type="ARBA" id="ARBA00001933"/>
    </source>
</evidence>
<dbReference type="RefSeq" id="WP_126597570.1">
    <property type="nucleotide sequence ID" value="NZ_BIFQ01000001.1"/>
</dbReference>
<dbReference type="Pfam" id="PF00266">
    <property type="entry name" value="Aminotran_5"/>
    <property type="match status" value="1"/>
</dbReference>
<keyword evidence="10" id="KW-1185">Reference proteome</keyword>
<dbReference type="GO" id="GO:0019265">
    <property type="term" value="P:glycine biosynthetic process, by transamination of glyoxylate"/>
    <property type="evidence" value="ECO:0007669"/>
    <property type="project" value="TreeGrafter"/>
</dbReference>
<dbReference type="InterPro" id="IPR024169">
    <property type="entry name" value="SP_NH2Trfase/AEP_transaminase"/>
</dbReference>
<proteinExistence type="inferred from homology"/>
<sequence length="387" mass="42973">MTIQERKAIPVPQVEARTPVPRQNLRVPGPTPVPPDVLEAQAAPMINHRGPEFSAIMKRVTPRLEYFFQTRSRVLTYPASGTGGQECAVVNVFSPGDHVVSIIIGNFGTRLAKIAEAYGVKVSRIEFAWGEFADPAVVEARLKELAPYKGVMMTHNETSTGVTNDIQTLAALVRRLSPDALIVVDAVSSLSSLPLEMDPWDLDVVFTGSQKGWMIPPGIMMIAASERAWQAHKTSKMPRFYWDWSSTLKQLESSWQHPTTPPVSLFYALDVALDKMLDEGREAIFARHVRAGEYVRGRAQAMGLELLAKDARYASNTVTAIRAPEGIETKALLKKLHDQDQIVLADGQDHMKGKMFRIGHLGYFTDADLQQAMDAVERHLKELGYRA</sequence>
<comment type="similarity">
    <text evidence="2">Belongs to the class-V pyridoxal-phosphate-dependent aminotransferase family.</text>
</comment>
<reference evidence="10" key="1">
    <citation type="submission" date="2018-12" db="EMBL/GenBank/DDBJ databases">
        <title>Tengunoibacter tsumagoiensis gen. nov., sp. nov., Dictyobacter kobayashii sp. nov., D. alpinus sp. nov., and D. joshuensis sp. nov. and description of Dictyobacteraceae fam. nov. within the order Ktedonobacterales isolated from Tengu-no-mugimeshi.</title>
        <authorList>
            <person name="Wang C.M."/>
            <person name="Zheng Y."/>
            <person name="Sakai Y."/>
            <person name="Toyoda A."/>
            <person name="Minakuchi Y."/>
            <person name="Abe K."/>
            <person name="Yokota A."/>
            <person name="Yabe S."/>
        </authorList>
    </citation>
    <scope>NUCLEOTIDE SEQUENCE [LARGE SCALE GENOMIC DNA]</scope>
    <source>
        <strain evidence="10">S-27</strain>
    </source>
</reference>
<dbReference type="EMBL" id="BIFQ01000001">
    <property type="protein sequence ID" value="GCE06641.1"/>
    <property type="molecule type" value="Genomic_DNA"/>
</dbReference>
<dbReference type="InterPro" id="IPR015424">
    <property type="entry name" value="PyrdxlP-dep_Trfase"/>
</dbReference>
<name>A0A401ZIF4_9CHLR</name>
<dbReference type="FunFam" id="3.40.640.10:FF:000027">
    <property type="entry name" value="Serine--pyruvate aminotransferase, mitochondrial"/>
    <property type="match status" value="1"/>
</dbReference>
<dbReference type="Proteomes" id="UP000287224">
    <property type="component" value="Unassembled WGS sequence"/>
</dbReference>
<evidence type="ECO:0000313" key="9">
    <source>
        <dbReference type="EMBL" id="GCE06641.1"/>
    </source>
</evidence>
<dbReference type="InterPro" id="IPR000192">
    <property type="entry name" value="Aminotrans_V_dom"/>
</dbReference>